<dbReference type="PANTHER" id="PTHR46546:SF4">
    <property type="entry name" value="SHEWANELLA-LIKE PROTEIN PHOSPHATASE 1"/>
    <property type="match status" value="1"/>
</dbReference>
<accession>A0A7I8IAT8</accession>
<proteinExistence type="predicted"/>
<protein>
    <submittedName>
        <fullName evidence="1">Uncharacterized protein</fullName>
    </submittedName>
</protein>
<dbReference type="EMBL" id="LR743588">
    <property type="protein sequence ID" value="CAA2614925.1"/>
    <property type="molecule type" value="Genomic_DNA"/>
</dbReference>
<gene>
    <name evidence="1" type="ORF">SI7747_01001290</name>
</gene>
<reference evidence="1 2" key="1">
    <citation type="submission" date="2019-12" db="EMBL/GenBank/DDBJ databases">
        <authorList>
            <person name="Scholz U."/>
            <person name="Mascher M."/>
            <person name="Fiebig A."/>
        </authorList>
    </citation>
    <scope>NUCLEOTIDE SEQUENCE</scope>
</reference>
<evidence type="ECO:0000313" key="1">
    <source>
        <dbReference type="EMBL" id="CAA2614925.1"/>
    </source>
</evidence>
<dbReference type="PANTHER" id="PTHR46546">
    <property type="entry name" value="SHEWANELLA-LIKE PROTEIN PHOSPHATASE 1"/>
    <property type="match status" value="1"/>
</dbReference>
<dbReference type="InterPro" id="IPR029052">
    <property type="entry name" value="Metallo-depent_PP-like"/>
</dbReference>
<dbReference type="Gene3D" id="3.60.21.10">
    <property type="match status" value="1"/>
</dbReference>
<dbReference type="Proteomes" id="UP001189122">
    <property type="component" value="Unassembled WGS sequence"/>
</dbReference>
<keyword evidence="2" id="KW-1185">Reference proteome</keyword>
<dbReference type="SUPFAM" id="SSF56300">
    <property type="entry name" value="Metallo-dependent phosphatases"/>
    <property type="match status" value="1"/>
</dbReference>
<organism evidence="1">
    <name type="scientific">Spirodela intermedia</name>
    <name type="common">Intermediate duckweed</name>
    <dbReference type="NCBI Taxonomy" id="51605"/>
    <lineage>
        <taxon>Eukaryota</taxon>
        <taxon>Viridiplantae</taxon>
        <taxon>Streptophyta</taxon>
        <taxon>Embryophyta</taxon>
        <taxon>Tracheophyta</taxon>
        <taxon>Spermatophyta</taxon>
        <taxon>Magnoliopsida</taxon>
        <taxon>Liliopsida</taxon>
        <taxon>Araceae</taxon>
        <taxon>Lemnoideae</taxon>
        <taxon>Spirodela</taxon>
    </lineage>
</organism>
<name>A0A7I8IAT8_SPIIN</name>
<evidence type="ECO:0000313" key="2">
    <source>
        <dbReference type="Proteomes" id="UP001189122"/>
    </source>
</evidence>
<dbReference type="EMBL" id="CACRZD030000001">
    <property type="protein sequence ID" value="CAA6654700.1"/>
    <property type="molecule type" value="Genomic_DNA"/>
</dbReference>
<dbReference type="AlphaFoldDB" id="A0A7I8IAT8"/>
<sequence length="382" mass="41484">MASLSFSSLALPPSQSRKVLASASYNGALKPIVVRGDPPTFVSAPGRRIVAGEASSPGWGLAWDLAKARCALETAGVLSSDGQDLWTGGETVLIQLGDILDRGEDEIAILSLLRSLDVQANVVGGAVFQVNGNHETMNVEGDFRYVDPGAFDECIDFLEHLDGHGYNWEEAFVSWISVSESWKEDRRKSQVAGALAARQKGVLARSTLLRPGGPLARELSRHGVAIKVEDWLFCHGGLLPHHVAYGVERLNKEVSCWMRGGSGEDIDDLEIPFLATRGYDSVVWNRLYSREPADMSFRKQQICSVAEETLGLLDAKAIVVGHTPQPSGANSKCNEKIWCIDVGMSSGVFNSRPEVLEIVDNRARILRSSADSFAGLESVDYI</sequence>